<keyword evidence="4" id="KW-0274">FAD</keyword>
<dbReference type="PANTHER" id="PTHR42913:SF3">
    <property type="entry name" value="64 KDA MITOCHONDRIAL NADH DEHYDROGENASE (EUROFUNG)"/>
    <property type="match status" value="1"/>
</dbReference>
<dbReference type="PRINTS" id="PR00368">
    <property type="entry name" value="FADPNR"/>
</dbReference>
<evidence type="ECO:0000256" key="3">
    <source>
        <dbReference type="ARBA" id="ARBA00022630"/>
    </source>
</evidence>
<dbReference type="Proteomes" id="UP000588491">
    <property type="component" value="Unassembled WGS sequence"/>
</dbReference>
<evidence type="ECO:0000313" key="7">
    <source>
        <dbReference type="EMBL" id="NMO78966.1"/>
    </source>
</evidence>
<keyword evidence="8" id="KW-1185">Reference proteome</keyword>
<dbReference type="PANTHER" id="PTHR42913">
    <property type="entry name" value="APOPTOSIS-INDUCING FACTOR 1"/>
    <property type="match status" value="1"/>
</dbReference>
<evidence type="ECO:0000256" key="2">
    <source>
        <dbReference type="ARBA" id="ARBA00005272"/>
    </source>
</evidence>
<evidence type="ECO:0000259" key="6">
    <source>
        <dbReference type="Pfam" id="PF07992"/>
    </source>
</evidence>
<reference evidence="7 8" key="1">
    <citation type="submission" date="2020-04" db="EMBL/GenBank/DDBJ databases">
        <title>Bacillus sp. UniB3 isolated from commercial digestive syrup.</title>
        <authorList>
            <person name="Thorat V."/>
            <person name="Kirdat K."/>
            <person name="Tiwarekar B."/>
            <person name="Yadav A."/>
        </authorList>
    </citation>
    <scope>NUCLEOTIDE SEQUENCE [LARGE SCALE GENOMIC DNA]</scope>
    <source>
        <strain evidence="7 8">UniB3</strain>
    </source>
</reference>
<sequence length="357" mass="39851">MKKLVILGGGYGGMRVLSSIIPHLPYDLMVILIDKVPFHFLKTEYYAIAAGTVHDKSLQIPFPNHPQVSLIQAEVEKIDLHNNKVWLTGKNPIEYDDLIIGLGCEDNYHQVEGAEKYTHSIQTISKSKRTHKQLRHLPEGAKIAIIGGGLSGVELAAELAESSKLQISLFDRGDAILSSYPKKVRNYVERWFKDKKVIVIKNSVITRIEEDIVYNHGSPIPFDCIVWTAGIQPNKIVRTLDVEKDKKGRITLSKYHHLPNNDRVFVVGDCASLKHPPSAQLAEGQAEQIAFVLTSRWKGKVLPDHLPPIKLKGVLGSLGKKVGFGLIAKTALTGRIPRLIKHGVLWKDKNKKNKITD</sequence>
<comment type="cofactor">
    <cofactor evidence="1">
        <name>FAD</name>
        <dbReference type="ChEBI" id="CHEBI:57692"/>
    </cofactor>
</comment>
<dbReference type="InterPro" id="IPR051169">
    <property type="entry name" value="NADH-Q_oxidoreductase"/>
</dbReference>
<dbReference type="PRINTS" id="PR00411">
    <property type="entry name" value="PNDRDTASEI"/>
</dbReference>
<evidence type="ECO:0000256" key="1">
    <source>
        <dbReference type="ARBA" id="ARBA00001974"/>
    </source>
</evidence>
<dbReference type="AlphaFoldDB" id="A0A7Y0KAR0"/>
<evidence type="ECO:0000313" key="8">
    <source>
        <dbReference type="Proteomes" id="UP000588491"/>
    </source>
</evidence>
<dbReference type="InterPro" id="IPR023753">
    <property type="entry name" value="FAD/NAD-binding_dom"/>
</dbReference>
<keyword evidence="5" id="KW-0560">Oxidoreductase</keyword>
<keyword evidence="3" id="KW-0285">Flavoprotein</keyword>
<accession>A0A7Y0KAR0</accession>
<gene>
    <name evidence="7" type="ORF">HHU08_18570</name>
</gene>
<dbReference type="GO" id="GO:0003955">
    <property type="term" value="F:NAD(P)H dehydrogenase (quinone) activity"/>
    <property type="evidence" value="ECO:0007669"/>
    <property type="project" value="TreeGrafter"/>
</dbReference>
<comment type="similarity">
    <text evidence="2">Belongs to the NADH dehydrogenase family.</text>
</comment>
<evidence type="ECO:0000256" key="4">
    <source>
        <dbReference type="ARBA" id="ARBA00022827"/>
    </source>
</evidence>
<organism evidence="7 8">
    <name type="scientific">Niallia alba</name>
    <dbReference type="NCBI Taxonomy" id="2729105"/>
    <lineage>
        <taxon>Bacteria</taxon>
        <taxon>Bacillati</taxon>
        <taxon>Bacillota</taxon>
        <taxon>Bacilli</taxon>
        <taxon>Bacillales</taxon>
        <taxon>Bacillaceae</taxon>
        <taxon>Niallia</taxon>
    </lineage>
</organism>
<dbReference type="Gene3D" id="3.50.50.100">
    <property type="match status" value="1"/>
</dbReference>
<comment type="caution">
    <text evidence="7">The sequence shown here is derived from an EMBL/GenBank/DDBJ whole genome shotgun (WGS) entry which is preliminary data.</text>
</comment>
<dbReference type="EMBL" id="JABBPK010000001">
    <property type="protein sequence ID" value="NMO78966.1"/>
    <property type="molecule type" value="Genomic_DNA"/>
</dbReference>
<dbReference type="Pfam" id="PF07992">
    <property type="entry name" value="Pyr_redox_2"/>
    <property type="match status" value="1"/>
</dbReference>
<dbReference type="SUPFAM" id="SSF51905">
    <property type="entry name" value="FAD/NAD(P)-binding domain"/>
    <property type="match status" value="1"/>
</dbReference>
<dbReference type="InterPro" id="IPR036188">
    <property type="entry name" value="FAD/NAD-bd_sf"/>
</dbReference>
<name>A0A7Y0KAR0_9BACI</name>
<dbReference type="RefSeq" id="WP_016202406.1">
    <property type="nucleotide sequence ID" value="NZ_JABBPK010000001.1"/>
</dbReference>
<protein>
    <submittedName>
        <fullName evidence="7">NAD(P)/FAD-dependent oxidoreductase</fullName>
    </submittedName>
</protein>
<dbReference type="GO" id="GO:0019646">
    <property type="term" value="P:aerobic electron transport chain"/>
    <property type="evidence" value="ECO:0007669"/>
    <property type="project" value="TreeGrafter"/>
</dbReference>
<feature type="domain" description="FAD/NAD(P)-binding" evidence="6">
    <location>
        <begin position="3"/>
        <end position="286"/>
    </location>
</feature>
<proteinExistence type="inferred from homology"/>
<evidence type="ECO:0000256" key="5">
    <source>
        <dbReference type="ARBA" id="ARBA00023002"/>
    </source>
</evidence>